<sequence>MKNSISLIGMAGAGKSSVGKMLATELNLEFKDSDILIESHYRKSLQEILNQQGYLKLREIEDLVIRSIPMDSVVLSTGGSAVYSKAAMQYIQQHSNVFYLQVPFNLIIERVPSFSDRGFAKKPEQTIEEAFYEREILYKQYSTYSIDNSAKIEECVASIIDLI</sequence>
<comment type="caution">
    <text evidence="8">The sequence shown here is derived from an EMBL/GenBank/DDBJ whole genome shotgun (WGS) entry which is preliminary data.</text>
</comment>
<feature type="binding site" evidence="7">
    <location>
        <position position="58"/>
    </location>
    <ligand>
        <name>substrate</name>
    </ligand>
</feature>
<feature type="binding site" evidence="7">
    <location>
        <position position="16"/>
    </location>
    <ligand>
        <name>Mg(2+)</name>
        <dbReference type="ChEBI" id="CHEBI:18420"/>
    </ligand>
</feature>
<dbReference type="GO" id="GO:0005829">
    <property type="term" value="C:cytosol"/>
    <property type="evidence" value="ECO:0007669"/>
    <property type="project" value="TreeGrafter"/>
</dbReference>
<dbReference type="EC" id="2.7.1.71" evidence="7"/>
<evidence type="ECO:0000256" key="7">
    <source>
        <dbReference type="HAMAP-Rule" id="MF_00109"/>
    </source>
</evidence>
<feature type="binding site" evidence="7">
    <location>
        <begin position="12"/>
        <end position="17"/>
    </location>
    <ligand>
        <name>ATP</name>
        <dbReference type="ChEBI" id="CHEBI:30616"/>
    </ligand>
</feature>
<keyword evidence="5 7" id="KW-0067">ATP-binding</keyword>
<dbReference type="AlphaFoldDB" id="K6GIQ2"/>
<keyword evidence="6 7" id="KW-0057">Aromatic amino acid biosynthesis</keyword>
<dbReference type="CDD" id="cd00464">
    <property type="entry name" value="SK"/>
    <property type="match status" value="1"/>
</dbReference>
<dbReference type="PANTHER" id="PTHR21087">
    <property type="entry name" value="SHIKIMATE KINASE"/>
    <property type="match status" value="1"/>
</dbReference>
<dbReference type="Gene3D" id="3.40.50.300">
    <property type="entry name" value="P-loop containing nucleotide triphosphate hydrolases"/>
    <property type="match status" value="1"/>
</dbReference>
<dbReference type="GO" id="GO:0004765">
    <property type="term" value="F:shikimate kinase activity"/>
    <property type="evidence" value="ECO:0007669"/>
    <property type="project" value="UniProtKB-UniRule"/>
</dbReference>
<reference evidence="8 9" key="1">
    <citation type="submission" date="2012-09" db="EMBL/GenBank/DDBJ databases">
        <authorList>
            <person name="Dupont C.L."/>
            <person name="Rusch D.B."/>
            <person name="Lombardo M.-J."/>
            <person name="Novotny M."/>
            <person name="Yee-Greenbaum J."/>
            <person name="Laskin R."/>
        </authorList>
    </citation>
    <scope>NUCLEOTIDE SEQUENCE [LARGE SCALE GENOMIC DNA]</scope>
    <source>
        <strain evidence="8">SAR86E</strain>
    </source>
</reference>
<comment type="similarity">
    <text evidence="7">Belongs to the shikimate kinase family.</text>
</comment>
<keyword evidence="1 7" id="KW-0028">Amino-acid biosynthesis</keyword>
<dbReference type="PATRIC" id="fig|1208365.4.peg.626"/>
<keyword evidence="7" id="KW-0460">Magnesium</keyword>
<dbReference type="PANTHER" id="PTHR21087:SF16">
    <property type="entry name" value="SHIKIMATE KINASE 1, CHLOROPLASTIC"/>
    <property type="match status" value="1"/>
</dbReference>
<evidence type="ECO:0000313" key="8">
    <source>
        <dbReference type="EMBL" id="EKO36916.1"/>
    </source>
</evidence>
<evidence type="ECO:0000256" key="1">
    <source>
        <dbReference type="ARBA" id="ARBA00022605"/>
    </source>
</evidence>
<comment type="pathway">
    <text evidence="7">Metabolic intermediate biosynthesis; chorismate biosynthesis; chorismate from D-erythrose 4-phosphate and phosphoenolpyruvate: step 5/7.</text>
</comment>
<protein>
    <recommendedName>
        <fullName evidence="7">Shikimate kinase</fullName>
        <shortName evidence="7">SK</shortName>
        <ecNumber evidence="7">2.7.1.71</ecNumber>
    </recommendedName>
</protein>
<keyword evidence="7" id="KW-0479">Metal-binding</keyword>
<comment type="cofactor">
    <cofactor evidence="7">
        <name>Mg(2+)</name>
        <dbReference type="ChEBI" id="CHEBI:18420"/>
    </cofactor>
    <text evidence="7">Binds 1 Mg(2+) ion per subunit.</text>
</comment>
<dbReference type="Proteomes" id="UP000010310">
    <property type="component" value="Unassembled WGS sequence"/>
</dbReference>
<keyword evidence="3 7" id="KW-0547">Nucleotide-binding</keyword>
<name>K6GIQ2_9GAMM</name>
<dbReference type="InterPro" id="IPR027417">
    <property type="entry name" value="P-loop_NTPase"/>
</dbReference>
<keyword evidence="2 7" id="KW-0808">Transferase</keyword>
<dbReference type="GO" id="GO:0009423">
    <property type="term" value="P:chorismate biosynthetic process"/>
    <property type="evidence" value="ECO:0007669"/>
    <property type="project" value="UniProtKB-UniRule"/>
</dbReference>
<dbReference type="InterPro" id="IPR000623">
    <property type="entry name" value="Shikimate_kinase/TSH1"/>
</dbReference>
<comment type="subcellular location">
    <subcellularLocation>
        <location evidence="7">Cytoplasm</location>
    </subcellularLocation>
</comment>
<dbReference type="InterPro" id="IPR031322">
    <property type="entry name" value="Shikimate/glucono_kinase"/>
</dbReference>
<dbReference type="PRINTS" id="PR01100">
    <property type="entry name" value="SHIKIMTKNASE"/>
</dbReference>
<keyword evidence="4 7" id="KW-0418">Kinase</keyword>
<organism evidence="8 9">
    <name type="scientific">SAR86 cluster bacterium SAR86E</name>
    <dbReference type="NCBI Taxonomy" id="1208365"/>
    <lineage>
        <taxon>Bacteria</taxon>
        <taxon>Pseudomonadati</taxon>
        <taxon>Pseudomonadota</taxon>
        <taxon>Gammaproteobacteria</taxon>
        <taxon>SAR86 cluster</taxon>
    </lineage>
</organism>
<evidence type="ECO:0000256" key="3">
    <source>
        <dbReference type="ARBA" id="ARBA00022741"/>
    </source>
</evidence>
<dbReference type="SUPFAM" id="SSF52540">
    <property type="entry name" value="P-loop containing nucleoside triphosphate hydrolases"/>
    <property type="match status" value="1"/>
</dbReference>
<dbReference type="GO" id="GO:0009073">
    <property type="term" value="P:aromatic amino acid family biosynthetic process"/>
    <property type="evidence" value="ECO:0007669"/>
    <property type="project" value="UniProtKB-KW"/>
</dbReference>
<keyword evidence="7" id="KW-0963">Cytoplasm</keyword>
<evidence type="ECO:0000313" key="9">
    <source>
        <dbReference type="Proteomes" id="UP000010310"/>
    </source>
</evidence>
<comment type="function">
    <text evidence="7">Catalyzes the specific phosphorylation of the 3-hydroxyl group of shikimic acid using ATP as a cosubstrate.</text>
</comment>
<feature type="binding site" evidence="7">
    <location>
        <position position="134"/>
    </location>
    <ligand>
        <name>substrate</name>
    </ligand>
</feature>
<accession>K6GIQ2</accession>
<gene>
    <name evidence="7 8" type="primary">aroK</name>
    <name evidence="8" type="ORF">B273_1049</name>
</gene>
<comment type="caution">
    <text evidence="7">Lacks conserved residue(s) required for the propagation of feature annotation.</text>
</comment>
<dbReference type="GO" id="GO:0005524">
    <property type="term" value="F:ATP binding"/>
    <property type="evidence" value="ECO:0007669"/>
    <property type="project" value="UniProtKB-UniRule"/>
</dbReference>
<dbReference type="Pfam" id="PF01202">
    <property type="entry name" value="SKI"/>
    <property type="match status" value="1"/>
</dbReference>
<dbReference type="HAMAP" id="MF_00109">
    <property type="entry name" value="Shikimate_kinase"/>
    <property type="match status" value="1"/>
</dbReference>
<feature type="binding site" evidence="7">
    <location>
        <position position="34"/>
    </location>
    <ligand>
        <name>substrate</name>
    </ligand>
</feature>
<comment type="catalytic activity">
    <reaction evidence="7">
        <text>shikimate + ATP = 3-phosphoshikimate + ADP + H(+)</text>
        <dbReference type="Rhea" id="RHEA:13121"/>
        <dbReference type="ChEBI" id="CHEBI:15378"/>
        <dbReference type="ChEBI" id="CHEBI:30616"/>
        <dbReference type="ChEBI" id="CHEBI:36208"/>
        <dbReference type="ChEBI" id="CHEBI:145989"/>
        <dbReference type="ChEBI" id="CHEBI:456216"/>
        <dbReference type="EC" id="2.7.1.71"/>
    </reaction>
</comment>
<evidence type="ECO:0000256" key="5">
    <source>
        <dbReference type="ARBA" id="ARBA00022840"/>
    </source>
</evidence>
<dbReference type="UniPathway" id="UPA00053">
    <property type="reaction ID" value="UER00088"/>
</dbReference>
<dbReference type="STRING" id="1208365.B273_1049"/>
<dbReference type="EMBL" id="AMWX01000002">
    <property type="protein sequence ID" value="EKO36916.1"/>
    <property type="molecule type" value="Genomic_DNA"/>
</dbReference>
<dbReference type="GO" id="GO:0000287">
    <property type="term" value="F:magnesium ion binding"/>
    <property type="evidence" value="ECO:0007669"/>
    <property type="project" value="UniProtKB-UniRule"/>
</dbReference>
<keyword evidence="9" id="KW-1185">Reference proteome</keyword>
<feature type="binding site" evidence="7">
    <location>
        <position position="79"/>
    </location>
    <ligand>
        <name>substrate</name>
    </ligand>
</feature>
<feature type="binding site" evidence="7">
    <location>
        <position position="117"/>
    </location>
    <ligand>
        <name>ATP</name>
        <dbReference type="ChEBI" id="CHEBI:30616"/>
    </ligand>
</feature>
<evidence type="ECO:0000256" key="6">
    <source>
        <dbReference type="ARBA" id="ARBA00023141"/>
    </source>
</evidence>
<evidence type="ECO:0000256" key="2">
    <source>
        <dbReference type="ARBA" id="ARBA00022679"/>
    </source>
</evidence>
<proteinExistence type="inferred from homology"/>
<dbReference type="GO" id="GO:0008652">
    <property type="term" value="P:amino acid biosynthetic process"/>
    <property type="evidence" value="ECO:0007669"/>
    <property type="project" value="UniProtKB-KW"/>
</dbReference>
<comment type="subunit">
    <text evidence="7">Monomer.</text>
</comment>
<evidence type="ECO:0000256" key="4">
    <source>
        <dbReference type="ARBA" id="ARBA00022777"/>
    </source>
</evidence>